<gene>
    <name evidence="9" type="ORF">ACFO4E_02520</name>
</gene>
<feature type="region of interest" description="Disordered" evidence="6">
    <location>
        <begin position="1"/>
        <end position="27"/>
    </location>
</feature>
<dbReference type="InterPro" id="IPR025705">
    <property type="entry name" value="Beta_hexosaminidase_sua/sub"/>
</dbReference>
<dbReference type="SUPFAM" id="SSF51445">
    <property type="entry name" value="(Trans)glycosidases"/>
    <property type="match status" value="1"/>
</dbReference>
<organism evidence="9 10">
    <name type="scientific">Nocardiopsis mangrovi</name>
    <dbReference type="NCBI Taxonomy" id="1179818"/>
    <lineage>
        <taxon>Bacteria</taxon>
        <taxon>Bacillati</taxon>
        <taxon>Actinomycetota</taxon>
        <taxon>Actinomycetes</taxon>
        <taxon>Streptosporangiales</taxon>
        <taxon>Nocardiopsidaceae</taxon>
        <taxon>Nocardiopsis</taxon>
    </lineage>
</organism>
<proteinExistence type="inferred from homology"/>
<dbReference type="Pfam" id="PF02838">
    <property type="entry name" value="Glyco_hydro_20b"/>
    <property type="match status" value="1"/>
</dbReference>
<comment type="catalytic activity">
    <reaction evidence="1">
        <text>Hydrolysis of terminal non-reducing N-acetyl-D-hexosamine residues in N-acetyl-beta-D-hexosaminides.</text>
        <dbReference type="EC" id="3.2.1.52"/>
    </reaction>
</comment>
<dbReference type="Proteomes" id="UP001595923">
    <property type="component" value="Unassembled WGS sequence"/>
</dbReference>
<dbReference type="CDD" id="cd06563">
    <property type="entry name" value="GH20_chitobiase-like"/>
    <property type="match status" value="1"/>
</dbReference>
<name>A0ABV9DPC5_9ACTN</name>
<comment type="similarity">
    <text evidence="2">Belongs to the glycosyl hydrolase 20 family.</text>
</comment>
<evidence type="ECO:0000313" key="10">
    <source>
        <dbReference type="Proteomes" id="UP001595923"/>
    </source>
</evidence>
<dbReference type="InterPro" id="IPR015883">
    <property type="entry name" value="Glyco_hydro_20_cat"/>
</dbReference>
<dbReference type="PIRSF" id="PIRSF001093">
    <property type="entry name" value="B-hxosamndse_ab_euk"/>
    <property type="match status" value="1"/>
</dbReference>
<dbReference type="PANTHER" id="PTHR22600:SF57">
    <property type="entry name" value="BETA-N-ACETYLHEXOSAMINIDASE"/>
    <property type="match status" value="1"/>
</dbReference>
<evidence type="ECO:0000259" key="7">
    <source>
        <dbReference type="Pfam" id="PF00728"/>
    </source>
</evidence>
<dbReference type="InterPro" id="IPR017853">
    <property type="entry name" value="GH"/>
</dbReference>
<evidence type="ECO:0000256" key="5">
    <source>
        <dbReference type="ARBA" id="ARBA00023295"/>
    </source>
</evidence>
<accession>A0ABV9DPC5</accession>
<dbReference type="EMBL" id="JBHSFQ010000002">
    <property type="protein sequence ID" value="MFC4560725.1"/>
    <property type="molecule type" value="Genomic_DNA"/>
</dbReference>
<evidence type="ECO:0000256" key="3">
    <source>
        <dbReference type="ARBA" id="ARBA00012663"/>
    </source>
</evidence>
<dbReference type="InterPro" id="IPR029018">
    <property type="entry name" value="Hex-like_dom2"/>
</dbReference>
<dbReference type="Pfam" id="PF00728">
    <property type="entry name" value="Glyco_hydro_20"/>
    <property type="match status" value="1"/>
</dbReference>
<evidence type="ECO:0000256" key="2">
    <source>
        <dbReference type="ARBA" id="ARBA00006285"/>
    </source>
</evidence>
<evidence type="ECO:0000259" key="8">
    <source>
        <dbReference type="Pfam" id="PF02838"/>
    </source>
</evidence>
<comment type="caution">
    <text evidence="9">The sequence shown here is derived from an EMBL/GenBank/DDBJ whole genome shotgun (WGS) entry which is preliminary data.</text>
</comment>
<feature type="domain" description="Beta-hexosaminidase bacterial type N-terminal" evidence="8">
    <location>
        <begin position="20"/>
        <end position="149"/>
    </location>
</feature>
<dbReference type="Gene3D" id="3.20.20.80">
    <property type="entry name" value="Glycosidases"/>
    <property type="match status" value="1"/>
</dbReference>
<sequence>MTPWSGHWSRPDGSTSVPDHALVPRPAEMSTGPYSGLVLTASTRIDADAAARGTETWLRSELGVATGLPLPPGDGQSAQIRLSVDPSAGLGAEGYRLIIDGEGALIVGGDPAGVFYGAQTLRQLLPPTAYRRAPLGGAEWVLPSVHITDRPRFGWRGCMLDVARHFMPKHGVLRFIDLMALHKLNVLHLHLTEDQGWRIEIKRYPRLTEVGAWRRESQVGAGHPLAFDGRPHGGFYTQDDIREIVAYAAARHITVVPEIDVPGHSQAAIAAYPELGEGEPVEVGREWGVIETVLNVSDATLDFYRGVFDEILELFPSRYICVGGDECPKKQWRESPTAQQRIRDEGLADEDELQSWFIRQFDDYLTERGRRLLGWDEILEGGLAPGATVASWRGTAGGIAAAQAGHDVVMCPTSTSYLDYRQSADADEPIPVGSLLTLADVYRAEPVPPELAEAGADRVLGAQVNVWTEHMDSPRTVDFMVFPRLSAFAEVAWSAGEREFDEFLPRLKGHLDRLDAIGVEYRPLDGPLPWQRRPGVPGRD</sequence>
<dbReference type="EC" id="3.2.1.52" evidence="3"/>
<evidence type="ECO:0000256" key="1">
    <source>
        <dbReference type="ARBA" id="ARBA00001231"/>
    </source>
</evidence>
<dbReference type="PRINTS" id="PR00738">
    <property type="entry name" value="GLHYDRLASE20"/>
</dbReference>
<feature type="domain" description="Glycoside hydrolase family 20 catalytic" evidence="7">
    <location>
        <begin position="153"/>
        <end position="495"/>
    </location>
</feature>
<protein>
    <recommendedName>
        <fullName evidence="3">beta-N-acetylhexosaminidase</fullName>
        <ecNumber evidence="3">3.2.1.52</ecNumber>
    </recommendedName>
</protein>
<evidence type="ECO:0000256" key="6">
    <source>
        <dbReference type="SAM" id="MobiDB-lite"/>
    </source>
</evidence>
<dbReference type="Gene3D" id="3.30.379.10">
    <property type="entry name" value="Chitobiase/beta-hexosaminidase domain 2-like"/>
    <property type="match status" value="1"/>
</dbReference>
<keyword evidence="10" id="KW-1185">Reference proteome</keyword>
<dbReference type="InterPro" id="IPR015882">
    <property type="entry name" value="HEX_bac_N"/>
</dbReference>
<dbReference type="SUPFAM" id="SSF55545">
    <property type="entry name" value="beta-N-acetylhexosaminidase-like domain"/>
    <property type="match status" value="1"/>
</dbReference>
<keyword evidence="4" id="KW-0378">Hydrolase</keyword>
<evidence type="ECO:0000313" key="9">
    <source>
        <dbReference type="EMBL" id="MFC4560725.1"/>
    </source>
</evidence>
<keyword evidence="5" id="KW-0326">Glycosidase</keyword>
<dbReference type="PANTHER" id="PTHR22600">
    <property type="entry name" value="BETA-HEXOSAMINIDASE"/>
    <property type="match status" value="1"/>
</dbReference>
<evidence type="ECO:0000256" key="4">
    <source>
        <dbReference type="ARBA" id="ARBA00022801"/>
    </source>
</evidence>
<reference evidence="10" key="1">
    <citation type="journal article" date="2019" name="Int. J. Syst. Evol. Microbiol.">
        <title>The Global Catalogue of Microorganisms (GCM) 10K type strain sequencing project: providing services to taxonomists for standard genome sequencing and annotation.</title>
        <authorList>
            <consortium name="The Broad Institute Genomics Platform"/>
            <consortium name="The Broad Institute Genome Sequencing Center for Infectious Disease"/>
            <person name="Wu L."/>
            <person name="Ma J."/>
        </authorList>
    </citation>
    <scope>NUCLEOTIDE SEQUENCE [LARGE SCALE GENOMIC DNA]</scope>
    <source>
        <strain evidence="10">XZYJ18</strain>
    </source>
</reference>
<dbReference type="RefSeq" id="WP_378571127.1">
    <property type="nucleotide sequence ID" value="NZ_JBHSFQ010000002.1"/>
</dbReference>